<dbReference type="AlphaFoldDB" id="A0A1H7T8B1"/>
<keyword evidence="1" id="KW-1133">Transmembrane helix</keyword>
<name>A0A1H7T8B1_9BACT</name>
<keyword evidence="3" id="KW-1185">Reference proteome</keyword>
<dbReference type="EMBL" id="FOBB01000002">
    <property type="protein sequence ID" value="SEL81120.1"/>
    <property type="molecule type" value="Genomic_DNA"/>
</dbReference>
<keyword evidence="1" id="KW-0812">Transmembrane</keyword>
<dbReference type="Proteomes" id="UP000198984">
    <property type="component" value="Unassembled WGS sequence"/>
</dbReference>
<proteinExistence type="predicted"/>
<sequence>MLKLIALIIETGIIVGIAYPISGIFNFLFRKQSVQLLPKGHNRTFALFIWLILVILKLNSFYLYEGGIEYRRIPLSYPYEIRETESGTYLLKNGGEIGLAAIDECDIAAFSLQKDKMIFQCASPGKVKVFSFEHESLTETPVTEGITWTTFGKEYSIYHYLRMDLMTILVLAILYVCLIFYFDRPRKNMQAYHMDH</sequence>
<reference evidence="2 3" key="1">
    <citation type="submission" date="2016-10" db="EMBL/GenBank/DDBJ databases">
        <authorList>
            <person name="de Groot N.N."/>
        </authorList>
    </citation>
    <scope>NUCLEOTIDE SEQUENCE [LARGE SCALE GENOMIC DNA]</scope>
    <source>
        <strain evidence="2 3">DSM 21039</strain>
    </source>
</reference>
<evidence type="ECO:0000313" key="2">
    <source>
        <dbReference type="EMBL" id="SEL81120.1"/>
    </source>
</evidence>
<accession>A0A1H7T8B1</accession>
<evidence type="ECO:0000313" key="3">
    <source>
        <dbReference type="Proteomes" id="UP000198984"/>
    </source>
</evidence>
<evidence type="ECO:0000256" key="1">
    <source>
        <dbReference type="SAM" id="Phobius"/>
    </source>
</evidence>
<dbReference type="STRING" id="573321.SAMN04488505_1021170"/>
<organism evidence="2 3">
    <name type="scientific">Chitinophaga rupis</name>
    <dbReference type="NCBI Taxonomy" id="573321"/>
    <lineage>
        <taxon>Bacteria</taxon>
        <taxon>Pseudomonadati</taxon>
        <taxon>Bacteroidota</taxon>
        <taxon>Chitinophagia</taxon>
        <taxon>Chitinophagales</taxon>
        <taxon>Chitinophagaceae</taxon>
        <taxon>Chitinophaga</taxon>
    </lineage>
</organism>
<gene>
    <name evidence="2" type="ORF">SAMN04488505_1021170</name>
</gene>
<feature type="transmembrane region" description="Helical" evidence="1">
    <location>
        <begin position="6"/>
        <end position="29"/>
    </location>
</feature>
<dbReference type="OrthoDB" id="9918680at2"/>
<protein>
    <submittedName>
        <fullName evidence="2">Uncharacterized protein</fullName>
    </submittedName>
</protein>
<feature type="transmembrane region" description="Helical" evidence="1">
    <location>
        <begin position="45"/>
        <end position="64"/>
    </location>
</feature>
<dbReference type="RefSeq" id="WP_089911702.1">
    <property type="nucleotide sequence ID" value="NZ_FOBB01000002.1"/>
</dbReference>
<keyword evidence="1" id="KW-0472">Membrane</keyword>
<feature type="transmembrane region" description="Helical" evidence="1">
    <location>
        <begin position="165"/>
        <end position="182"/>
    </location>
</feature>